<proteinExistence type="predicted"/>
<organism evidence="1">
    <name type="scientific">Candidatus Electrothrix aestuarii</name>
    <dbReference type="NCBI Taxonomy" id="3062594"/>
    <lineage>
        <taxon>Bacteria</taxon>
        <taxon>Pseudomonadati</taxon>
        <taxon>Thermodesulfobacteriota</taxon>
        <taxon>Desulfobulbia</taxon>
        <taxon>Desulfobulbales</taxon>
        <taxon>Desulfobulbaceae</taxon>
        <taxon>Candidatus Electrothrix</taxon>
    </lineage>
</organism>
<evidence type="ECO:0000313" key="1">
    <source>
        <dbReference type="EMBL" id="XCN72250.1"/>
    </source>
</evidence>
<accession>A0AAU8LTK4</accession>
<reference evidence="1" key="1">
    <citation type="journal article" date="2024" name="Syst. Appl. Microbiol.">
        <title>First single-strain enrichments of Electrothrix cable bacteria, description of E. aestuarii sp. nov. and E. rattekaaiensis sp. nov., and proposal of a cable bacteria taxonomy following the rules of the SeqCode.</title>
        <authorList>
            <person name="Plum-Jensen L.E."/>
            <person name="Schramm A."/>
            <person name="Marshall I.P.G."/>
        </authorList>
    </citation>
    <scope>NUCLEOTIDE SEQUENCE</scope>
    <source>
        <strain evidence="1">Rat1</strain>
    </source>
</reference>
<protein>
    <recommendedName>
        <fullName evidence="2">Polyhydroxyalkanoate synthesis regulator phasin</fullName>
    </recommendedName>
</protein>
<dbReference type="PANTHER" id="PTHR38664:SF1">
    <property type="entry name" value="SLR0058 PROTEIN"/>
    <property type="match status" value="1"/>
</dbReference>
<dbReference type="KEGG" id="eaj:Q3M24_18385"/>
<dbReference type="AlphaFoldDB" id="A0AAU8LTK4"/>
<sequence length="109" mass="12456">MKELLKNLIYTGVGAAFLTREKIDEIRKELVERGNLTKEEGKEFVEDLLKKSDGARDQLELWLNRQIEERIKGLNLATADEVNELRRQVEELQVALNSKDAPETSSTDA</sequence>
<name>A0AAU8LTK4_9BACT</name>
<dbReference type="EMBL" id="CP159373">
    <property type="protein sequence ID" value="XCN72250.1"/>
    <property type="molecule type" value="Genomic_DNA"/>
</dbReference>
<reference evidence="1" key="2">
    <citation type="submission" date="2024-06" db="EMBL/GenBank/DDBJ databases">
        <authorList>
            <person name="Plum-Jensen L.E."/>
            <person name="Schramm A."/>
            <person name="Marshall I.P.G."/>
        </authorList>
    </citation>
    <scope>NUCLEOTIDE SEQUENCE</scope>
    <source>
        <strain evidence="1">Rat1</strain>
    </source>
</reference>
<dbReference type="PANTHER" id="PTHR38664">
    <property type="entry name" value="SLR0058 PROTEIN"/>
    <property type="match status" value="1"/>
</dbReference>
<gene>
    <name evidence="1" type="ORF">Q3M24_18385</name>
</gene>
<dbReference type="InterPro" id="IPR008769">
    <property type="entry name" value="PhaF_PhaI"/>
</dbReference>
<evidence type="ECO:0008006" key="2">
    <source>
        <dbReference type="Google" id="ProtNLM"/>
    </source>
</evidence>